<organism evidence="2 3">
    <name type="scientific">Caulobacter mirabilis</name>
    <dbReference type="NCBI Taxonomy" id="69666"/>
    <lineage>
        <taxon>Bacteria</taxon>
        <taxon>Pseudomonadati</taxon>
        <taxon>Pseudomonadota</taxon>
        <taxon>Alphaproteobacteria</taxon>
        <taxon>Caulobacterales</taxon>
        <taxon>Caulobacteraceae</taxon>
        <taxon>Caulobacter</taxon>
    </lineage>
</organism>
<name>A0A2D2B0B6_9CAUL</name>
<dbReference type="EMBL" id="CP024201">
    <property type="protein sequence ID" value="ATQ43681.1"/>
    <property type="molecule type" value="Genomic_DNA"/>
</dbReference>
<accession>A0A2D2B0B6</accession>
<dbReference type="KEGG" id="cmb:CSW64_15410"/>
<keyword evidence="3" id="KW-1185">Reference proteome</keyword>
<evidence type="ECO:0000256" key="1">
    <source>
        <dbReference type="SAM" id="MobiDB-lite"/>
    </source>
</evidence>
<protein>
    <recommendedName>
        <fullName evidence="4">DUF2188 domain-containing protein</fullName>
    </recommendedName>
</protein>
<dbReference type="Pfam" id="PF09954">
    <property type="entry name" value="DUF2188"/>
    <property type="match status" value="1"/>
</dbReference>
<gene>
    <name evidence="2" type="ORF">CSW64_15410</name>
</gene>
<dbReference type="Proteomes" id="UP000228945">
    <property type="component" value="Chromosome"/>
</dbReference>
<sequence length="120" mass="12505">MDSLMKHSSAKYQVAPAPTGGWAVRQDNGAAKFFSTQGEAVAAAQAAVRKAGGELTIQAANGHVKKRFTLGSSAMEKLNAVEGLTLSTKARQIFAKLDRAGASPDARRSAISGAFRKAKS</sequence>
<reference evidence="2 3" key="1">
    <citation type="submission" date="2017-10" db="EMBL/GenBank/DDBJ databases">
        <title>Genome sequence of Caulobacter mirabilis FWC38.</title>
        <authorList>
            <person name="Fiebig A."/>
            <person name="Crosson S."/>
        </authorList>
    </citation>
    <scope>NUCLEOTIDE SEQUENCE [LARGE SCALE GENOMIC DNA]</scope>
    <source>
        <strain evidence="2 3">FWC 38</strain>
    </source>
</reference>
<dbReference type="InterPro" id="IPR018691">
    <property type="entry name" value="DUF2188"/>
</dbReference>
<evidence type="ECO:0000313" key="2">
    <source>
        <dbReference type="EMBL" id="ATQ43681.1"/>
    </source>
</evidence>
<proteinExistence type="predicted"/>
<evidence type="ECO:0008006" key="4">
    <source>
        <dbReference type="Google" id="ProtNLM"/>
    </source>
</evidence>
<dbReference type="OrthoDB" id="8255609at2"/>
<dbReference type="AlphaFoldDB" id="A0A2D2B0B6"/>
<evidence type="ECO:0000313" key="3">
    <source>
        <dbReference type="Proteomes" id="UP000228945"/>
    </source>
</evidence>
<feature type="region of interest" description="Disordered" evidence="1">
    <location>
        <begin position="101"/>
        <end position="120"/>
    </location>
</feature>